<dbReference type="Pfam" id="PF13041">
    <property type="entry name" value="PPR_2"/>
    <property type="match status" value="1"/>
</dbReference>
<proteinExistence type="predicted"/>
<dbReference type="AlphaFoldDB" id="A0A7J7DRG8"/>
<dbReference type="PANTHER" id="PTHR47926:SF361">
    <property type="entry name" value="PENTACOTRIPEPTIDE-REPEAT REGION OF PRORP DOMAIN-CONTAINING PROTEIN"/>
    <property type="match status" value="1"/>
</dbReference>
<dbReference type="PROSITE" id="PS51375">
    <property type="entry name" value="PPR"/>
    <property type="match status" value="1"/>
</dbReference>
<evidence type="ECO:0000256" key="1">
    <source>
        <dbReference type="ARBA" id="ARBA00022737"/>
    </source>
</evidence>
<dbReference type="Proteomes" id="UP000593562">
    <property type="component" value="Unassembled WGS sequence"/>
</dbReference>
<organism evidence="3 4">
    <name type="scientific">Tripterygium wilfordii</name>
    <name type="common">Thunder God vine</name>
    <dbReference type="NCBI Taxonomy" id="458696"/>
    <lineage>
        <taxon>Eukaryota</taxon>
        <taxon>Viridiplantae</taxon>
        <taxon>Streptophyta</taxon>
        <taxon>Embryophyta</taxon>
        <taxon>Tracheophyta</taxon>
        <taxon>Spermatophyta</taxon>
        <taxon>Magnoliopsida</taxon>
        <taxon>eudicotyledons</taxon>
        <taxon>Gunneridae</taxon>
        <taxon>Pentapetalae</taxon>
        <taxon>rosids</taxon>
        <taxon>fabids</taxon>
        <taxon>Celastrales</taxon>
        <taxon>Celastraceae</taxon>
        <taxon>Tripterygium</taxon>
    </lineage>
</organism>
<dbReference type="Gene3D" id="1.25.40.10">
    <property type="entry name" value="Tetratricopeptide repeat domain"/>
    <property type="match status" value="1"/>
</dbReference>
<evidence type="ECO:0000313" key="4">
    <source>
        <dbReference type="Proteomes" id="UP000593562"/>
    </source>
</evidence>
<keyword evidence="1" id="KW-0677">Repeat</keyword>
<dbReference type="Pfam" id="PF01535">
    <property type="entry name" value="PPR"/>
    <property type="match status" value="1"/>
</dbReference>
<dbReference type="PANTHER" id="PTHR47926">
    <property type="entry name" value="PENTATRICOPEPTIDE REPEAT-CONTAINING PROTEIN"/>
    <property type="match status" value="1"/>
</dbReference>
<reference evidence="3 4" key="1">
    <citation type="journal article" date="2020" name="Nat. Commun.">
        <title>Genome of Tripterygium wilfordii and identification of cytochrome P450 involved in triptolide biosynthesis.</title>
        <authorList>
            <person name="Tu L."/>
            <person name="Su P."/>
            <person name="Zhang Z."/>
            <person name="Gao L."/>
            <person name="Wang J."/>
            <person name="Hu T."/>
            <person name="Zhou J."/>
            <person name="Zhang Y."/>
            <person name="Zhao Y."/>
            <person name="Liu Y."/>
            <person name="Song Y."/>
            <person name="Tong Y."/>
            <person name="Lu Y."/>
            <person name="Yang J."/>
            <person name="Xu C."/>
            <person name="Jia M."/>
            <person name="Peters R.J."/>
            <person name="Huang L."/>
            <person name="Gao W."/>
        </authorList>
    </citation>
    <scope>NUCLEOTIDE SEQUENCE [LARGE SCALE GENOMIC DNA]</scope>
    <source>
        <strain evidence="4">cv. XIE 37</strain>
        <tissue evidence="3">Leaf</tissue>
    </source>
</reference>
<name>A0A7J7DRG8_TRIWF</name>
<dbReference type="InterPro" id="IPR002885">
    <property type="entry name" value="PPR_rpt"/>
</dbReference>
<feature type="repeat" description="PPR" evidence="2">
    <location>
        <begin position="96"/>
        <end position="130"/>
    </location>
</feature>
<evidence type="ECO:0008006" key="5">
    <source>
        <dbReference type="Google" id="ProtNLM"/>
    </source>
</evidence>
<dbReference type="NCBIfam" id="TIGR00756">
    <property type="entry name" value="PPR"/>
    <property type="match status" value="1"/>
</dbReference>
<accession>A0A7J7DRG8</accession>
<dbReference type="InParanoid" id="A0A7J7DRG8"/>
<keyword evidence="4" id="KW-1185">Reference proteome</keyword>
<evidence type="ECO:0000313" key="3">
    <source>
        <dbReference type="EMBL" id="KAF5748945.1"/>
    </source>
</evidence>
<dbReference type="FunFam" id="1.25.40.10:FF:000344">
    <property type="entry name" value="Pentatricopeptide repeat-containing protein"/>
    <property type="match status" value="1"/>
</dbReference>
<dbReference type="InterPro" id="IPR011990">
    <property type="entry name" value="TPR-like_helical_dom_sf"/>
</dbReference>
<protein>
    <recommendedName>
        <fullName evidence="5">Pentatricopeptide repeat-containing protein</fullName>
    </recommendedName>
</protein>
<dbReference type="GO" id="GO:0003723">
    <property type="term" value="F:RNA binding"/>
    <property type="evidence" value="ECO:0007669"/>
    <property type="project" value="InterPro"/>
</dbReference>
<dbReference type="InterPro" id="IPR046960">
    <property type="entry name" value="PPR_At4g14850-like_plant"/>
</dbReference>
<gene>
    <name evidence="3" type="ORF">HS088_TW04G00906</name>
</gene>
<evidence type="ECO:0000256" key="2">
    <source>
        <dbReference type="PROSITE-ProRule" id="PRU00708"/>
    </source>
</evidence>
<sequence>MIRMSVSSGSYYEAIKVFVEMIGSRDWIPDSYTYEYNIKACSDLEFVKMGVLIHGQTLVGGFGSENFVQNSLVVICMNCSRAEMARKVFDKLRERSVVLWNSMINGYFKNGYAEEALGVYNLMADEEIDPDCATVVSGLPICG</sequence>
<dbReference type="GO" id="GO:0009451">
    <property type="term" value="P:RNA modification"/>
    <property type="evidence" value="ECO:0007669"/>
    <property type="project" value="InterPro"/>
</dbReference>
<comment type="caution">
    <text evidence="3">The sequence shown here is derived from an EMBL/GenBank/DDBJ whole genome shotgun (WGS) entry which is preliminary data.</text>
</comment>
<dbReference type="EMBL" id="JAAARO010000004">
    <property type="protein sequence ID" value="KAF5748945.1"/>
    <property type="molecule type" value="Genomic_DNA"/>
</dbReference>